<dbReference type="AlphaFoldDB" id="A0A641Y0T4"/>
<proteinExistence type="predicted"/>
<evidence type="ECO:0000259" key="1">
    <source>
        <dbReference type="Pfam" id="PF04986"/>
    </source>
</evidence>
<dbReference type="GO" id="GO:0004803">
    <property type="term" value="F:transposase activity"/>
    <property type="evidence" value="ECO:0007669"/>
    <property type="project" value="InterPro"/>
</dbReference>
<dbReference type="InterPro" id="IPR026889">
    <property type="entry name" value="Zn_Tnp"/>
</dbReference>
<dbReference type="GO" id="GO:0006313">
    <property type="term" value="P:DNA transposition"/>
    <property type="evidence" value="ECO:0007669"/>
    <property type="project" value="InterPro"/>
</dbReference>
<sequence length="420" mass="49816">MKSTLSKKETILALGHCDTYFPGPNPISIAKIFAENRWRLLVDYELYRKGIRPAIMKAVNSIILCEYHDLGHTLYECPHCENFTFVWHTCKSRFCNQWGIKYARLLSDSILSKVFDCPHRHGVFTVPEPLRPYFQKDRSLLDELFKAVEDTLHYVIRKAGRKNEELIPCAVLTLHTFGRPLNWIPHIHVLLAEGGVRKSGSFKPLNHIHYDSLRFSFQKQLLDRMENKLNSPDFKIVKKQCYRDYPDGFYVYSPPSTHKSTQDCVDYIVRYVGRPVMAQSRIEDYDVDLDFVWWHYIDHQTHERVDVFDSTLVFMKKLILHIPDDHFKMVRYLGAYTSRKKKLCRCIQKMLRKPRAWIRKKLSSYREFRKESTGIDPFLCSCGHIMEFVESFFPAGLEVKINETWELYDWHRELDPLQVY</sequence>
<feature type="domain" description="Transposase zinc-binding" evidence="2">
    <location>
        <begin position="49"/>
        <end position="126"/>
    </location>
</feature>
<organism evidence="3">
    <name type="scientific">Bacteroides ovatus</name>
    <dbReference type="NCBI Taxonomy" id="28116"/>
    <lineage>
        <taxon>Bacteria</taxon>
        <taxon>Pseudomonadati</taxon>
        <taxon>Bacteroidota</taxon>
        <taxon>Bacteroidia</taxon>
        <taxon>Bacteroidales</taxon>
        <taxon>Bacteroidaceae</taxon>
        <taxon>Bacteroides</taxon>
    </lineage>
</organism>
<dbReference type="GO" id="GO:0003677">
    <property type="term" value="F:DNA binding"/>
    <property type="evidence" value="ECO:0007669"/>
    <property type="project" value="InterPro"/>
</dbReference>
<feature type="domain" description="Transposase IS801/IS1294" evidence="1">
    <location>
        <begin position="171"/>
        <end position="340"/>
    </location>
</feature>
<dbReference type="Pfam" id="PF14319">
    <property type="entry name" value="Zn_Tnp_IS91"/>
    <property type="match status" value="1"/>
</dbReference>
<evidence type="ECO:0000259" key="2">
    <source>
        <dbReference type="Pfam" id="PF14319"/>
    </source>
</evidence>
<accession>A0A641Y0T4</accession>
<name>A0A641Y0T4_BACOV</name>
<dbReference type="Pfam" id="PF04986">
    <property type="entry name" value="Y2_Tnp"/>
    <property type="match status" value="1"/>
</dbReference>
<comment type="caution">
    <text evidence="3">The sequence shown here is derived from an EMBL/GenBank/DDBJ whole genome shotgun (WGS) entry which is preliminary data.</text>
</comment>
<evidence type="ECO:0000313" key="3">
    <source>
        <dbReference type="EMBL" id="KAA4398734.1"/>
    </source>
</evidence>
<dbReference type="InterPro" id="IPR007069">
    <property type="entry name" value="Transposase_32"/>
</dbReference>
<dbReference type="PANTHER" id="PTHR37023">
    <property type="entry name" value="TRANSPOSASE"/>
    <property type="match status" value="1"/>
</dbReference>
<reference evidence="3" key="1">
    <citation type="journal article" date="2019" name="Nat. Med.">
        <title>A library of human gut bacterial isolates paired with longitudinal multiomics data enables mechanistic microbiome research.</title>
        <authorList>
            <person name="Poyet M."/>
            <person name="Groussin M."/>
            <person name="Gibbons S.M."/>
            <person name="Avila-Pacheco J."/>
            <person name="Jiang X."/>
            <person name="Kearney S.M."/>
            <person name="Perrotta A.R."/>
            <person name="Berdy B."/>
            <person name="Zhao S."/>
            <person name="Lieberman T.D."/>
            <person name="Swanson P.K."/>
            <person name="Smith M."/>
            <person name="Roesemann S."/>
            <person name="Alexander J.E."/>
            <person name="Rich S.A."/>
            <person name="Livny J."/>
            <person name="Vlamakis H."/>
            <person name="Clish C."/>
            <person name="Bullock K."/>
            <person name="Deik A."/>
            <person name="Scott J."/>
            <person name="Pierce K.A."/>
            <person name="Xavier R.J."/>
            <person name="Alm E.J."/>
        </authorList>
    </citation>
    <scope>NUCLEOTIDE SEQUENCE</scope>
    <source>
        <strain evidence="3">BIOML-A68</strain>
    </source>
</reference>
<dbReference type="EMBL" id="VWHP01000043">
    <property type="protein sequence ID" value="KAA4398734.1"/>
    <property type="molecule type" value="Genomic_DNA"/>
</dbReference>
<gene>
    <name evidence="3" type="ORF">F3C73_26015</name>
</gene>
<protein>
    <submittedName>
        <fullName evidence="3">Transposase</fullName>
    </submittedName>
</protein>
<dbReference type="PANTHER" id="PTHR37023:SF1">
    <property type="entry name" value="ISSOD25 TRANSPOSASE TNPA_ISSOD25"/>
    <property type="match status" value="1"/>
</dbReference>